<feature type="transmembrane region" description="Helical" evidence="6">
    <location>
        <begin position="179"/>
        <end position="197"/>
    </location>
</feature>
<dbReference type="AlphaFoldDB" id="A0A0F9VYZ5"/>
<evidence type="ECO:0000313" key="8">
    <source>
        <dbReference type="EMBL" id="KKO09285.1"/>
    </source>
</evidence>
<dbReference type="InterPro" id="IPR027469">
    <property type="entry name" value="Cation_efflux_TMD_sf"/>
</dbReference>
<dbReference type="SUPFAM" id="SSF161111">
    <property type="entry name" value="Cation efflux protein transmembrane domain-like"/>
    <property type="match status" value="1"/>
</dbReference>
<sequence>MTPFVAERRALRFSAISASLFAFTGLALGLASGSITILFDSGYSLLSLVLASLSLFALQQARKPADDHYPFGRLTVEPLAVLLKGVVIAMVCIVSLVSALWSLRDGGRLVTLDLALMFGVVNVTGCLLTWWCLARYARIASSSLLAAELRQWQMDTWLSAAVMLGFALTWALTQSPWANYARFADPVMVLIIAGYFLPMPIRMVRGALRELMFGVSCNNMRRDVVSDVADFDVAADDVRLAQVGSFLMVDIQLDKQQFNDAQEIMDSVEQRCKRLNLRPVTSLTLSAG</sequence>
<feature type="transmembrane region" description="Helical" evidence="6">
    <location>
        <begin position="41"/>
        <end position="58"/>
    </location>
</feature>
<dbReference type="EMBL" id="LAZR01000007">
    <property type="protein sequence ID" value="KKO09285.1"/>
    <property type="molecule type" value="Genomic_DNA"/>
</dbReference>
<feature type="transmembrane region" description="Helical" evidence="6">
    <location>
        <begin position="154"/>
        <end position="173"/>
    </location>
</feature>
<reference evidence="8" key="1">
    <citation type="journal article" date="2015" name="Nature">
        <title>Complex archaea that bridge the gap between prokaryotes and eukaryotes.</title>
        <authorList>
            <person name="Spang A."/>
            <person name="Saw J.H."/>
            <person name="Jorgensen S.L."/>
            <person name="Zaremba-Niedzwiedzka K."/>
            <person name="Martijn J."/>
            <person name="Lind A.E."/>
            <person name="van Eijk R."/>
            <person name="Schleper C."/>
            <person name="Guy L."/>
            <person name="Ettema T.J."/>
        </authorList>
    </citation>
    <scope>NUCLEOTIDE SEQUENCE</scope>
</reference>
<keyword evidence="5 6" id="KW-0472">Membrane</keyword>
<evidence type="ECO:0000256" key="4">
    <source>
        <dbReference type="ARBA" id="ARBA00022989"/>
    </source>
</evidence>
<evidence type="ECO:0000259" key="7">
    <source>
        <dbReference type="Pfam" id="PF01545"/>
    </source>
</evidence>
<keyword evidence="4 6" id="KW-1133">Transmembrane helix</keyword>
<dbReference type="GO" id="GO:0015086">
    <property type="term" value="F:cadmium ion transmembrane transporter activity"/>
    <property type="evidence" value="ECO:0007669"/>
    <property type="project" value="TreeGrafter"/>
</dbReference>
<evidence type="ECO:0000256" key="3">
    <source>
        <dbReference type="ARBA" id="ARBA00022692"/>
    </source>
</evidence>
<evidence type="ECO:0000256" key="1">
    <source>
        <dbReference type="ARBA" id="ARBA00004141"/>
    </source>
</evidence>
<dbReference type="PANTHER" id="PTHR43840:SF15">
    <property type="entry name" value="MITOCHONDRIAL METAL TRANSPORTER 1-RELATED"/>
    <property type="match status" value="1"/>
</dbReference>
<dbReference type="Gene3D" id="1.20.1510.10">
    <property type="entry name" value="Cation efflux protein transmembrane domain"/>
    <property type="match status" value="1"/>
</dbReference>
<dbReference type="Pfam" id="PF01545">
    <property type="entry name" value="Cation_efflux"/>
    <property type="match status" value="1"/>
</dbReference>
<comment type="subcellular location">
    <subcellularLocation>
        <location evidence="1">Membrane</location>
        <topology evidence="1">Multi-pass membrane protein</topology>
    </subcellularLocation>
</comment>
<dbReference type="NCBIfam" id="TIGR01297">
    <property type="entry name" value="CDF"/>
    <property type="match status" value="1"/>
</dbReference>
<gene>
    <name evidence="8" type="ORF">LCGC14_0036260</name>
</gene>
<organism evidence="8">
    <name type="scientific">marine sediment metagenome</name>
    <dbReference type="NCBI Taxonomy" id="412755"/>
    <lineage>
        <taxon>unclassified sequences</taxon>
        <taxon>metagenomes</taxon>
        <taxon>ecological metagenomes</taxon>
    </lineage>
</organism>
<keyword evidence="2" id="KW-0813">Transport</keyword>
<dbReference type="GO" id="GO:0006882">
    <property type="term" value="P:intracellular zinc ion homeostasis"/>
    <property type="evidence" value="ECO:0007669"/>
    <property type="project" value="TreeGrafter"/>
</dbReference>
<comment type="caution">
    <text evidence="8">The sequence shown here is derived from an EMBL/GenBank/DDBJ whole genome shotgun (WGS) entry which is preliminary data.</text>
</comment>
<evidence type="ECO:0000256" key="5">
    <source>
        <dbReference type="ARBA" id="ARBA00023136"/>
    </source>
</evidence>
<keyword evidence="3 6" id="KW-0812">Transmembrane</keyword>
<dbReference type="InterPro" id="IPR002524">
    <property type="entry name" value="Cation_efflux"/>
</dbReference>
<name>A0A0F9VYZ5_9ZZZZ</name>
<feature type="domain" description="Cation efflux protein transmembrane" evidence="7">
    <location>
        <begin position="13"/>
        <end position="212"/>
    </location>
</feature>
<dbReference type="GO" id="GO:0015341">
    <property type="term" value="F:zinc efflux antiporter activity"/>
    <property type="evidence" value="ECO:0007669"/>
    <property type="project" value="TreeGrafter"/>
</dbReference>
<accession>A0A0F9VYZ5</accession>
<evidence type="ECO:0000256" key="2">
    <source>
        <dbReference type="ARBA" id="ARBA00022448"/>
    </source>
</evidence>
<evidence type="ECO:0000256" key="6">
    <source>
        <dbReference type="SAM" id="Phobius"/>
    </source>
</evidence>
<protein>
    <recommendedName>
        <fullName evidence="7">Cation efflux protein transmembrane domain-containing protein</fullName>
    </recommendedName>
</protein>
<dbReference type="InterPro" id="IPR058533">
    <property type="entry name" value="Cation_efflux_TM"/>
</dbReference>
<dbReference type="GO" id="GO:0015093">
    <property type="term" value="F:ferrous iron transmembrane transporter activity"/>
    <property type="evidence" value="ECO:0007669"/>
    <property type="project" value="TreeGrafter"/>
</dbReference>
<dbReference type="PANTHER" id="PTHR43840">
    <property type="entry name" value="MITOCHONDRIAL METAL TRANSPORTER 1-RELATED"/>
    <property type="match status" value="1"/>
</dbReference>
<dbReference type="InterPro" id="IPR050291">
    <property type="entry name" value="CDF_Transporter"/>
</dbReference>
<feature type="transmembrane region" description="Helical" evidence="6">
    <location>
        <begin position="79"/>
        <end position="102"/>
    </location>
</feature>
<feature type="transmembrane region" description="Helical" evidence="6">
    <location>
        <begin position="114"/>
        <end position="133"/>
    </location>
</feature>
<proteinExistence type="predicted"/>
<dbReference type="GO" id="GO:0005886">
    <property type="term" value="C:plasma membrane"/>
    <property type="evidence" value="ECO:0007669"/>
    <property type="project" value="TreeGrafter"/>
</dbReference>